<evidence type="ECO:0000256" key="4">
    <source>
        <dbReference type="ARBA" id="ARBA00022840"/>
    </source>
</evidence>
<keyword evidence="4" id="KW-0067">ATP-binding</keyword>
<dbReference type="InterPro" id="IPR047187">
    <property type="entry name" value="SF1_C_Upf1"/>
</dbReference>
<gene>
    <name evidence="7" type="ORF">E6C70_08120</name>
</gene>
<evidence type="ECO:0000313" key="8">
    <source>
        <dbReference type="Proteomes" id="UP000307380"/>
    </source>
</evidence>
<organism evidence="7 8">
    <name type="scientific">Orlajensenia flava</name>
    <dbReference type="NCBI Taxonomy" id="2565934"/>
    <lineage>
        <taxon>Bacteria</taxon>
        <taxon>Bacillati</taxon>
        <taxon>Actinomycetota</taxon>
        <taxon>Actinomycetes</taxon>
        <taxon>Micrococcales</taxon>
        <taxon>Microbacteriaceae</taxon>
        <taxon>Orlajensenia</taxon>
    </lineage>
</organism>
<dbReference type="OrthoDB" id="9757917at2"/>
<dbReference type="InterPro" id="IPR012337">
    <property type="entry name" value="RNaseH-like_sf"/>
</dbReference>
<evidence type="ECO:0000256" key="3">
    <source>
        <dbReference type="ARBA" id="ARBA00022806"/>
    </source>
</evidence>
<dbReference type="CDD" id="cd17934">
    <property type="entry name" value="DEXXQc_Upf1-like"/>
    <property type="match status" value="1"/>
</dbReference>
<dbReference type="RefSeq" id="WP_136424376.1">
    <property type="nucleotide sequence ID" value="NZ_SSSN01000005.1"/>
</dbReference>
<dbReference type="InterPro" id="IPR038720">
    <property type="entry name" value="YprB_RNase_H-like_dom"/>
</dbReference>
<dbReference type="InterPro" id="IPR019993">
    <property type="entry name" value="RecB_nuclease_TM0106_put"/>
</dbReference>
<feature type="domain" description="YprB ribonuclease H-like" evidence="6">
    <location>
        <begin position="340"/>
        <end position="527"/>
    </location>
</feature>
<dbReference type="EMBL" id="SSSN01000005">
    <property type="protein sequence ID" value="THG34577.1"/>
    <property type="molecule type" value="Genomic_DNA"/>
</dbReference>
<sequence length="1170" mass="127344">MFLLDDTVVTSASDLTTASKCEFAFLRRLDAKLGRIDAVPDAADAMLERTARLGDRHEDRVLADYRERFGAGVVEIARPHPLVVEDLRYATEATRAAFAGGADVVFQATFFDGAFLGYADFIVRRPDGRYQVQDTKLARRARVTALMQVVAYVDQLEAIGVPVDETVQLLLGDGSVSEHRVDDIRPVSAKRRERLLRIVDERVAASGPVEWGDPRYTVCGRCETCSAEVDAHRDVLLVAGMRVLQRDALHRAGIDTIDQLASLQLPAGGESPVPGMARATAETFAVQARLQVAAEHDAEAARAEAASRGADPDSVHLAPPVEVRDARALTAIPPPDVGDLFFDFEGDPLYTEGAGVSWGLDYLFGVLDTDDQFTTFWAHSFAEERVALERFLDFVEERRAAHPDLHIYHYASYERTHLLSIAARHGAAEARVDQLLVDGVLIDLYPVVKRALLVGSRSYSIKKLEPLYMGDELRSGVTNAADSIIEYVRSRELADTGDAAGAQDILDAIADYNRYDVVSTLRLRDWLLSLAAEAGLEPAPRPPRTGQEYAQSPLAIELAHLAGSGDASVDHRSPDQAALALASAAVDYYQRERKSFWWGHYYRLEQPVREWEDTRDVLVVDESVSGVDTRWYVPDGSRNERREITLRGRFGPGTRLSANSDVFLLYEPDGEVEDGRAEPGHRVARGARIMEVLDDGVRILEVLPGSAAPHRALPTAVVPGAPPKTTALEASIAEWGDRVARTQPVWPSDAMSDILRRRPPRSARGELVDPLGSSMETAVVASLLDLDDSYIAVQGPPGTGKTYLASHVMARLVNDHRWRIGVVAQSHSVVENLLDRLPDAGLDPALVGKSLKNGDTAQHNFTQLQGKDAVGRFAVDHLATGFVVGGTAWDFAHSTRFPRRSLDLLVVDEAGQFSLASTLAASASARNLLLLGDPQQLPQVSQGTHPEPIDHSALGWVADGHDVLPPTFGYFLAESRRLHPALAAPVSHLSYAGALRSHPCAAERALDGVSPGLHPVPVQHNGNSTASPEEASTVVELVRSLVGTRWREAPDGESRPIAPNDIIVVTPYNAQLVLVHEQLTRAGFGDVPVGTVDKFQGREAVIAIVSLAASSASDVPRGMEFLIMRNRLNVAVSRAQWAAYLVHSPELTEYLPHTPSGVADLSAFIRLVES</sequence>
<protein>
    <submittedName>
        <fullName evidence="7">TM0106 family RecB-like putative nuclease</fullName>
    </submittedName>
</protein>
<accession>A0A4V3WU53</accession>
<evidence type="ECO:0000259" key="5">
    <source>
        <dbReference type="Pfam" id="PF13087"/>
    </source>
</evidence>
<reference evidence="7 8" key="1">
    <citation type="submission" date="2019-04" db="EMBL/GenBank/DDBJ databases">
        <authorList>
            <person name="Jiang L."/>
        </authorList>
    </citation>
    <scope>NUCLEOTIDE SEQUENCE [LARGE SCALE GENOMIC DNA]</scope>
    <source>
        <strain evidence="7 8">YIM 131861</strain>
    </source>
</reference>
<keyword evidence="1" id="KW-0547">Nucleotide-binding</keyword>
<keyword evidence="2" id="KW-0378">Hydrolase</keyword>
<dbReference type="GO" id="GO:0043139">
    <property type="term" value="F:5'-3' DNA helicase activity"/>
    <property type="evidence" value="ECO:0007669"/>
    <property type="project" value="TreeGrafter"/>
</dbReference>
<dbReference type="AlphaFoldDB" id="A0A4V3WU53"/>
<evidence type="ECO:0000256" key="1">
    <source>
        <dbReference type="ARBA" id="ARBA00022741"/>
    </source>
</evidence>
<dbReference type="NCBIfam" id="TIGR03491">
    <property type="entry name" value="TM0106 family RecB-like putative nuclease"/>
    <property type="match status" value="1"/>
</dbReference>
<dbReference type="SUPFAM" id="SSF53098">
    <property type="entry name" value="Ribonuclease H-like"/>
    <property type="match status" value="1"/>
</dbReference>
<feature type="domain" description="DNA2/NAM7 helicase-like C-terminal" evidence="5">
    <location>
        <begin position="970"/>
        <end position="1142"/>
    </location>
</feature>
<dbReference type="InterPro" id="IPR027417">
    <property type="entry name" value="P-loop_NTPase"/>
</dbReference>
<dbReference type="CDD" id="cd18808">
    <property type="entry name" value="SF1_C_Upf1"/>
    <property type="match status" value="1"/>
</dbReference>
<dbReference type="Pfam" id="PF13087">
    <property type="entry name" value="AAA_12"/>
    <property type="match status" value="1"/>
</dbReference>
<dbReference type="Pfam" id="PF13604">
    <property type="entry name" value="AAA_30"/>
    <property type="match status" value="1"/>
</dbReference>
<comment type="caution">
    <text evidence="7">The sequence shown here is derived from an EMBL/GenBank/DDBJ whole genome shotgun (WGS) entry which is preliminary data.</text>
</comment>
<dbReference type="GO" id="GO:0005524">
    <property type="term" value="F:ATP binding"/>
    <property type="evidence" value="ECO:0007669"/>
    <property type="project" value="UniProtKB-KW"/>
</dbReference>
<dbReference type="InterPro" id="IPR050534">
    <property type="entry name" value="Coronavir_polyprotein_1ab"/>
</dbReference>
<keyword evidence="3" id="KW-0347">Helicase</keyword>
<dbReference type="Gene3D" id="3.40.50.300">
    <property type="entry name" value="P-loop containing nucleotide triphosphate hydrolases"/>
    <property type="match status" value="2"/>
</dbReference>
<dbReference type="InterPro" id="IPR041679">
    <property type="entry name" value="DNA2/NAM7-like_C"/>
</dbReference>
<dbReference type="Proteomes" id="UP000307380">
    <property type="component" value="Unassembled WGS sequence"/>
</dbReference>
<evidence type="ECO:0000259" key="6">
    <source>
        <dbReference type="Pfam" id="PF13482"/>
    </source>
</evidence>
<proteinExistence type="predicted"/>
<dbReference type="PANTHER" id="PTHR43788">
    <property type="entry name" value="DNA2/NAM7 HELICASE FAMILY MEMBER"/>
    <property type="match status" value="1"/>
</dbReference>
<name>A0A4V3WU53_9MICO</name>
<keyword evidence="8" id="KW-1185">Reference proteome</keyword>
<dbReference type="Pfam" id="PF13482">
    <property type="entry name" value="RNase_H_2"/>
    <property type="match status" value="1"/>
</dbReference>
<evidence type="ECO:0000313" key="7">
    <source>
        <dbReference type="EMBL" id="THG34577.1"/>
    </source>
</evidence>
<dbReference type="SUPFAM" id="SSF52540">
    <property type="entry name" value="P-loop containing nucleoside triphosphate hydrolases"/>
    <property type="match status" value="1"/>
</dbReference>
<evidence type="ECO:0000256" key="2">
    <source>
        <dbReference type="ARBA" id="ARBA00022801"/>
    </source>
</evidence>
<dbReference type="GO" id="GO:0016787">
    <property type="term" value="F:hydrolase activity"/>
    <property type="evidence" value="ECO:0007669"/>
    <property type="project" value="UniProtKB-KW"/>
</dbReference>
<dbReference type="PANTHER" id="PTHR43788:SF8">
    <property type="entry name" value="DNA-BINDING PROTEIN SMUBP-2"/>
    <property type="match status" value="1"/>
</dbReference>